<proteinExistence type="predicted"/>
<feature type="non-terminal residue" evidence="1">
    <location>
        <position position="145"/>
    </location>
</feature>
<sequence length="145" mass="16425">MFKRLTQTRWAAAAQTLEEVVSVVEARLPEFLELRECLQEGSVAPWGGLMALPLLMELVHVHLVKEYIVWHSKWRLVLRTAEQQQQLAGQVLANANLIERFCTQNGSPATWLQPALSTLAEIIRLQDPSAIKIEVATYATLYPDF</sequence>
<dbReference type="PANTHER" id="PTHR21292:SF4">
    <property type="entry name" value="TUMOR NECROSIS FACTOR ALPHA-INDUCED PROTEIN 2"/>
    <property type="match status" value="1"/>
</dbReference>
<dbReference type="PANTHER" id="PTHR21292">
    <property type="entry name" value="EXOCYST COMPLEX COMPONENT SEC6-RELATED"/>
    <property type="match status" value="1"/>
</dbReference>
<dbReference type="Pfam" id="PF06046">
    <property type="entry name" value="Sec6"/>
    <property type="match status" value="1"/>
</dbReference>
<evidence type="ECO:0000313" key="2">
    <source>
        <dbReference type="Proteomes" id="UP001314169"/>
    </source>
</evidence>
<dbReference type="InterPro" id="IPR010326">
    <property type="entry name" value="EXOC3/Sec6"/>
</dbReference>
<accession>A0ABN9ZH56</accession>
<keyword evidence="2" id="KW-1185">Reference proteome</keyword>
<gene>
    <name evidence="1" type="ORF">MPIPNATIZW_LOCUS4275</name>
</gene>
<organism evidence="1 2">
    <name type="scientific">Pipistrellus nathusii</name>
    <name type="common">Nathusius' pipistrelle</name>
    <dbReference type="NCBI Taxonomy" id="59473"/>
    <lineage>
        <taxon>Eukaryota</taxon>
        <taxon>Metazoa</taxon>
        <taxon>Chordata</taxon>
        <taxon>Craniata</taxon>
        <taxon>Vertebrata</taxon>
        <taxon>Euteleostomi</taxon>
        <taxon>Mammalia</taxon>
        <taxon>Eutheria</taxon>
        <taxon>Laurasiatheria</taxon>
        <taxon>Chiroptera</taxon>
        <taxon>Yangochiroptera</taxon>
        <taxon>Vespertilionidae</taxon>
        <taxon>Pipistrellus</taxon>
    </lineage>
</organism>
<dbReference type="EMBL" id="OY882871">
    <property type="protein sequence ID" value="CAK6435969.1"/>
    <property type="molecule type" value="Genomic_DNA"/>
</dbReference>
<dbReference type="Proteomes" id="UP001314169">
    <property type="component" value="Chromosome 14"/>
</dbReference>
<reference evidence="1" key="1">
    <citation type="submission" date="2023-12" db="EMBL/GenBank/DDBJ databases">
        <authorList>
            <person name="Brown T."/>
        </authorList>
    </citation>
    <scope>NUCLEOTIDE SEQUENCE</scope>
</reference>
<protein>
    <submittedName>
        <fullName evidence="1">Uncharacterized protein</fullName>
    </submittedName>
</protein>
<name>A0ABN9ZH56_PIPNA</name>
<evidence type="ECO:0000313" key="1">
    <source>
        <dbReference type="EMBL" id="CAK6435969.1"/>
    </source>
</evidence>